<dbReference type="EMBL" id="KK100789">
    <property type="protein sequence ID" value="KIZ03758.1"/>
    <property type="molecule type" value="Genomic_DNA"/>
</dbReference>
<dbReference type="OrthoDB" id="999172at2759"/>
<dbReference type="Proteomes" id="UP000054498">
    <property type="component" value="Unassembled WGS sequence"/>
</dbReference>
<accession>A0A0D2JZ21</accession>
<gene>
    <name evidence="2" type="ORF">MNEG_4206</name>
</gene>
<name>A0A0D2JZ21_9CHLO</name>
<dbReference type="GO" id="GO:0000159">
    <property type="term" value="C:protein phosphatase type 2A complex"/>
    <property type="evidence" value="ECO:0007669"/>
    <property type="project" value="InterPro"/>
</dbReference>
<evidence type="ECO:0000256" key="1">
    <source>
        <dbReference type="SAM" id="MobiDB-lite"/>
    </source>
</evidence>
<protein>
    <submittedName>
        <fullName evidence="2">Serine/threonine protein phosphatase 2A</fullName>
    </submittedName>
</protein>
<dbReference type="InterPro" id="IPR011989">
    <property type="entry name" value="ARM-like"/>
</dbReference>
<feature type="compositionally biased region" description="Basic and acidic residues" evidence="1">
    <location>
        <begin position="203"/>
        <end position="220"/>
    </location>
</feature>
<dbReference type="KEGG" id="mng:MNEG_4206"/>
<dbReference type="Pfam" id="PF01603">
    <property type="entry name" value="B56"/>
    <property type="match status" value="1"/>
</dbReference>
<dbReference type="GeneID" id="25737084"/>
<sequence length="238" mass="27071">MNPLLLIAFVEKDPKLAEPVLLQLLKFWPLTNSQKEVLFLGELEEILELTQPAEFQRVLVPLFRQLARCLTSAHFQVAERSLFLWNNEYIVSLVAQFRHDVLPMLFGPLQENAANHWNPAVHGLTLNVRKMFQELDDQLFEECRQHWEDEQQQQRARDDARQRQWGDVAREATKAAAARGMPNGAVGSGSETYTPLLPPETLSLRRAERGRAGGGGERRAAPHSPLPPSQRRPNIDGE</sequence>
<dbReference type="InterPro" id="IPR016024">
    <property type="entry name" value="ARM-type_fold"/>
</dbReference>
<dbReference type="Gene3D" id="1.25.10.10">
    <property type="entry name" value="Leucine-rich Repeat Variant"/>
    <property type="match status" value="1"/>
</dbReference>
<evidence type="ECO:0000313" key="2">
    <source>
        <dbReference type="EMBL" id="KIZ03758.1"/>
    </source>
</evidence>
<dbReference type="STRING" id="145388.A0A0D2JZ21"/>
<feature type="compositionally biased region" description="Basic and acidic residues" evidence="1">
    <location>
        <begin position="155"/>
        <end position="173"/>
    </location>
</feature>
<keyword evidence="3" id="KW-1185">Reference proteome</keyword>
<dbReference type="AlphaFoldDB" id="A0A0D2JZ21"/>
<dbReference type="GO" id="GO:0007165">
    <property type="term" value="P:signal transduction"/>
    <property type="evidence" value="ECO:0007669"/>
    <property type="project" value="InterPro"/>
</dbReference>
<dbReference type="SUPFAM" id="SSF48371">
    <property type="entry name" value="ARM repeat"/>
    <property type="match status" value="1"/>
</dbReference>
<organism evidence="2 3">
    <name type="scientific">Monoraphidium neglectum</name>
    <dbReference type="NCBI Taxonomy" id="145388"/>
    <lineage>
        <taxon>Eukaryota</taxon>
        <taxon>Viridiplantae</taxon>
        <taxon>Chlorophyta</taxon>
        <taxon>core chlorophytes</taxon>
        <taxon>Chlorophyceae</taxon>
        <taxon>CS clade</taxon>
        <taxon>Sphaeropleales</taxon>
        <taxon>Selenastraceae</taxon>
        <taxon>Monoraphidium</taxon>
    </lineage>
</organism>
<proteinExistence type="predicted"/>
<dbReference type="PANTHER" id="PTHR10257">
    <property type="entry name" value="SERINE/THREONINE PROTEIN PHOSPHATASE 2A PP2A REGULATORY SUBUNIT B"/>
    <property type="match status" value="1"/>
</dbReference>
<reference evidence="2 3" key="1">
    <citation type="journal article" date="2013" name="BMC Genomics">
        <title>Reconstruction of the lipid metabolism for the microalga Monoraphidium neglectum from its genome sequence reveals characteristics suitable for biofuel production.</title>
        <authorList>
            <person name="Bogen C."/>
            <person name="Al-Dilaimi A."/>
            <person name="Albersmeier A."/>
            <person name="Wichmann J."/>
            <person name="Grundmann M."/>
            <person name="Rupp O."/>
            <person name="Lauersen K.J."/>
            <person name="Blifernez-Klassen O."/>
            <person name="Kalinowski J."/>
            <person name="Goesmann A."/>
            <person name="Mussgnug J.H."/>
            <person name="Kruse O."/>
        </authorList>
    </citation>
    <scope>NUCLEOTIDE SEQUENCE [LARGE SCALE GENOMIC DNA]</scope>
    <source>
        <strain evidence="2 3">SAG 48.87</strain>
    </source>
</reference>
<evidence type="ECO:0000313" key="3">
    <source>
        <dbReference type="Proteomes" id="UP000054498"/>
    </source>
</evidence>
<feature type="region of interest" description="Disordered" evidence="1">
    <location>
        <begin position="151"/>
        <end position="238"/>
    </location>
</feature>
<dbReference type="GO" id="GO:0019888">
    <property type="term" value="F:protein phosphatase regulator activity"/>
    <property type="evidence" value="ECO:0007669"/>
    <property type="project" value="InterPro"/>
</dbReference>
<dbReference type="InterPro" id="IPR002554">
    <property type="entry name" value="PP2A_B56"/>
</dbReference>
<dbReference type="RefSeq" id="XP_013902777.1">
    <property type="nucleotide sequence ID" value="XM_014047323.1"/>
</dbReference>
<dbReference type="PANTHER" id="PTHR10257:SF3">
    <property type="entry name" value="SERINE_THREONINE-PROTEIN PHOSPHATASE 2A 56 KDA REGULATORY SUBUNIT GAMMA ISOFORM"/>
    <property type="match status" value="1"/>
</dbReference>